<proteinExistence type="predicted"/>
<dbReference type="Pfam" id="PF08238">
    <property type="entry name" value="Sel1"/>
    <property type="match status" value="4"/>
</dbReference>
<sequence>MRTSSRVGILVALGLAVGLGSAVAFDGARGPVRVAPAVSVDLFPRGAAAVMSPDRLQGPPTLRNLTPVEAFRSGAQALRAGDTKAGVSSLEYAAASGHPIAQWKLGRMYAEGDGVQQDDVRAFEYFREVADAHADESPGTPRARFVANAFVALGNYYLDGIPSSTVKADPDRAREMFTYAASYFGDPDAQYHLGRMYLEGHGGVKDARQAARWLQLAANKGQYQAQAMLGAMLFKGEAVPRQGAKGLMWLTLARDAATPQEAWITDMHAAAFKTATDEERATALSFLERWLRGGRRE</sequence>
<protein>
    <submittedName>
        <fullName evidence="1">Tetratricopeptide repeat protein</fullName>
    </submittedName>
</protein>
<dbReference type="RefSeq" id="WP_272777811.1">
    <property type="nucleotide sequence ID" value="NZ_JAQQLI010000021.1"/>
</dbReference>
<dbReference type="InterPro" id="IPR006597">
    <property type="entry name" value="Sel1-like"/>
</dbReference>
<dbReference type="Proteomes" id="UP001165652">
    <property type="component" value="Unassembled WGS sequence"/>
</dbReference>
<dbReference type="SUPFAM" id="SSF81901">
    <property type="entry name" value="HCP-like"/>
    <property type="match status" value="1"/>
</dbReference>
<reference evidence="1" key="2">
    <citation type="submission" date="2023-02" db="EMBL/GenBank/DDBJ databases">
        <authorList>
            <person name="Rayyan A."/>
            <person name="Meyer T."/>
            <person name="Kyndt J.A."/>
        </authorList>
    </citation>
    <scope>NUCLEOTIDE SEQUENCE</scope>
    <source>
        <strain evidence="1">DSM 9987</strain>
    </source>
</reference>
<dbReference type="InterPro" id="IPR050767">
    <property type="entry name" value="Sel1_AlgK"/>
</dbReference>
<dbReference type="PANTHER" id="PTHR11102:SF160">
    <property type="entry name" value="ERAD-ASSOCIATED E3 UBIQUITIN-PROTEIN LIGASE COMPONENT HRD3"/>
    <property type="match status" value="1"/>
</dbReference>
<name>A0ABT5JBB5_RHOTP</name>
<dbReference type="SMART" id="SM00671">
    <property type="entry name" value="SEL1"/>
    <property type="match status" value="4"/>
</dbReference>
<evidence type="ECO:0000313" key="1">
    <source>
        <dbReference type="EMBL" id="MDC7786969.1"/>
    </source>
</evidence>
<evidence type="ECO:0000313" key="2">
    <source>
        <dbReference type="Proteomes" id="UP001165652"/>
    </source>
</evidence>
<accession>A0ABT5JBB5</accession>
<reference evidence="1" key="1">
    <citation type="journal article" date="2023" name="Microbiol Resour">
        <title>Genome Sequences of Rhodoplanes serenus and Two Thermotolerant Strains, Rhodoplanes tepidamans and 'Rhodoplanes cryptolactis,' Further Refine the Genus.</title>
        <authorList>
            <person name="Rayyan A.A."/>
            <person name="Kyndt J.A."/>
        </authorList>
    </citation>
    <scope>NUCLEOTIDE SEQUENCE</scope>
    <source>
        <strain evidence="1">DSM 9987</strain>
    </source>
</reference>
<organism evidence="1 2">
    <name type="scientific">Rhodoplanes tepidamans</name>
    <name type="common">Rhodoplanes cryptolactis</name>
    <dbReference type="NCBI Taxonomy" id="200616"/>
    <lineage>
        <taxon>Bacteria</taxon>
        <taxon>Pseudomonadati</taxon>
        <taxon>Pseudomonadota</taxon>
        <taxon>Alphaproteobacteria</taxon>
        <taxon>Hyphomicrobiales</taxon>
        <taxon>Nitrobacteraceae</taxon>
        <taxon>Rhodoplanes</taxon>
    </lineage>
</organism>
<dbReference type="PANTHER" id="PTHR11102">
    <property type="entry name" value="SEL-1-LIKE PROTEIN"/>
    <property type="match status" value="1"/>
</dbReference>
<dbReference type="Gene3D" id="1.25.40.10">
    <property type="entry name" value="Tetratricopeptide repeat domain"/>
    <property type="match status" value="2"/>
</dbReference>
<gene>
    <name evidence="1" type="ORF">PQJ73_14845</name>
</gene>
<dbReference type="InterPro" id="IPR011990">
    <property type="entry name" value="TPR-like_helical_dom_sf"/>
</dbReference>
<comment type="caution">
    <text evidence="1">The sequence shown here is derived from an EMBL/GenBank/DDBJ whole genome shotgun (WGS) entry which is preliminary data.</text>
</comment>
<keyword evidence="2" id="KW-1185">Reference proteome</keyword>
<dbReference type="EMBL" id="JAQQLI010000021">
    <property type="protein sequence ID" value="MDC7786969.1"/>
    <property type="molecule type" value="Genomic_DNA"/>
</dbReference>